<dbReference type="InterPro" id="IPR023198">
    <property type="entry name" value="PGP-like_dom2"/>
</dbReference>
<evidence type="ECO:0000313" key="6">
    <source>
        <dbReference type="Proteomes" id="UP001207605"/>
    </source>
</evidence>
<keyword evidence="4" id="KW-0460">Magnesium</keyword>
<dbReference type="PANTHER" id="PTHR46470">
    <property type="entry name" value="N-ACYLNEURAMINATE-9-PHOSPHATASE"/>
    <property type="match status" value="1"/>
</dbReference>
<dbReference type="SFLD" id="SFLDG01129">
    <property type="entry name" value="C1.5:_HAD__Beta-PGM__Phosphata"/>
    <property type="match status" value="1"/>
</dbReference>
<keyword evidence="2" id="KW-0479">Metal-binding</keyword>
<dbReference type="PANTHER" id="PTHR46470:SF2">
    <property type="entry name" value="GLYCERALDEHYDE 3-PHOSPHATE PHOSPHATASE"/>
    <property type="match status" value="1"/>
</dbReference>
<organism evidence="5 6">
    <name type="scientific">Dorea ammoniilytica</name>
    <dbReference type="NCBI Taxonomy" id="2981788"/>
    <lineage>
        <taxon>Bacteria</taxon>
        <taxon>Bacillati</taxon>
        <taxon>Bacillota</taxon>
        <taxon>Clostridia</taxon>
        <taxon>Lachnospirales</taxon>
        <taxon>Lachnospiraceae</taxon>
        <taxon>Dorea</taxon>
    </lineage>
</organism>
<comment type="cofactor">
    <cofactor evidence="1">
        <name>Mg(2+)</name>
        <dbReference type="ChEBI" id="CHEBI:18420"/>
    </cofactor>
</comment>
<dbReference type="InterPro" id="IPR051400">
    <property type="entry name" value="HAD-like_hydrolase"/>
</dbReference>
<gene>
    <name evidence="5" type="ORF">OCV65_07980</name>
</gene>
<dbReference type="InterPro" id="IPR006439">
    <property type="entry name" value="HAD-SF_hydro_IA"/>
</dbReference>
<accession>A0ABT2S6F2</accession>
<dbReference type="Gene3D" id="1.10.150.240">
    <property type="entry name" value="Putative phosphatase, domain 2"/>
    <property type="match status" value="1"/>
</dbReference>
<dbReference type="EMBL" id="JAOQJV010000008">
    <property type="protein sequence ID" value="MCU6700170.1"/>
    <property type="molecule type" value="Genomic_DNA"/>
</dbReference>
<dbReference type="Proteomes" id="UP001207605">
    <property type="component" value="Unassembled WGS sequence"/>
</dbReference>
<keyword evidence="3 5" id="KW-0378">Hydrolase</keyword>
<dbReference type="InterPro" id="IPR036412">
    <property type="entry name" value="HAD-like_sf"/>
</dbReference>
<evidence type="ECO:0000256" key="1">
    <source>
        <dbReference type="ARBA" id="ARBA00001946"/>
    </source>
</evidence>
<sequence>MKAIVFDVDDTIYDQQVVFDQACRDVFGELKGVSLVDLFKANRYYSDESFDAMGRGEMTKEEMYIYRIKRAMEEFHLPITDEQAVRYQERYVYYGSQITVSDQMRQILEYCGERMKLGVITNGPSAHQWRKIKTLNLERWVNPEYIFVSGDVGVNKPERGIFEHAMKKMGMQNPEDIVYVGDSYEKDILGATGAGWNAIWLERRGREVPEDIPEHTSIARSEEDLFQLIRKMS</sequence>
<proteinExistence type="predicted"/>
<protein>
    <submittedName>
        <fullName evidence="5">HAD family hydrolase</fullName>
    </submittedName>
</protein>
<dbReference type="NCBIfam" id="TIGR01549">
    <property type="entry name" value="HAD-SF-IA-v1"/>
    <property type="match status" value="1"/>
</dbReference>
<dbReference type="Pfam" id="PF00702">
    <property type="entry name" value="Hydrolase"/>
    <property type="match status" value="1"/>
</dbReference>
<evidence type="ECO:0000313" key="5">
    <source>
        <dbReference type="EMBL" id="MCU6700170.1"/>
    </source>
</evidence>
<dbReference type="SUPFAM" id="SSF56784">
    <property type="entry name" value="HAD-like"/>
    <property type="match status" value="1"/>
</dbReference>
<dbReference type="SFLD" id="SFLDS00003">
    <property type="entry name" value="Haloacid_Dehalogenase"/>
    <property type="match status" value="1"/>
</dbReference>
<evidence type="ECO:0000256" key="2">
    <source>
        <dbReference type="ARBA" id="ARBA00022723"/>
    </source>
</evidence>
<dbReference type="GO" id="GO:0016787">
    <property type="term" value="F:hydrolase activity"/>
    <property type="evidence" value="ECO:0007669"/>
    <property type="project" value="UniProtKB-KW"/>
</dbReference>
<dbReference type="RefSeq" id="WP_262581618.1">
    <property type="nucleotide sequence ID" value="NZ_JAOQJV010000008.1"/>
</dbReference>
<keyword evidence="6" id="KW-1185">Reference proteome</keyword>
<evidence type="ECO:0000256" key="3">
    <source>
        <dbReference type="ARBA" id="ARBA00022801"/>
    </source>
</evidence>
<reference evidence="5 6" key="1">
    <citation type="journal article" date="2021" name="ISME Commun">
        <title>Automated analysis of genomic sequences facilitates high-throughput and comprehensive description of bacteria.</title>
        <authorList>
            <person name="Hitch T.C.A."/>
        </authorList>
    </citation>
    <scope>NUCLEOTIDE SEQUENCE [LARGE SCALE GENOMIC DNA]</scope>
    <source>
        <strain evidence="5 6">Sanger_02</strain>
    </source>
</reference>
<evidence type="ECO:0000256" key="4">
    <source>
        <dbReference type="ARBA" id="ARBA00022842"/>
    </source>
</evidence>
<comment type="caution">
    <text evidence="5">The sequence shown here is derived from an EMBL/GenBank/DDBJ whole genome shotgun (WGS) entry which is preliminary data.</text>
</comment>
<dbReference type="InterPro" id="IPR023214">
    <property type="entry name" value="HAD_sf"/>
</dbReference>
<dbReference type="Gene3D" id="3.40.50.1000">
    <property type="entry name" value="HAD superfamily/HAD-like"/>
    <property type="match status" value="1"/>
</dbReference>
<name>A0ABT2S6F2_9FIRM</name>